<sequence length="162" mass="19000">MSGDKEYFDLLFQKELIFLNEHFEDQADLFQKISERLYSQSYVDSGFLLSLQTREKEYPTGLHAPAFDVAIPHTDPVHIKRPFIVAVRPDPPLDFQAMGMEQDHVDAALIFILGLQREGNQVLLLQKLMDLFLDEQKMKQLLRIADQEEWLKEIQYFIKGRD</sequence>
<organism evidence="2 3">
    <name type="scientific">Heyndrickxia ginsengihumi</name>
    <dbReference type="NCBI Taxonomy" id="363870"/>
    <lineage>
        <taxon>Bacteria</taxon>
        <taxon>Bacillati</taxon>
        <taxon>Bacillota</taxon>
        <taxon>Bacilli</taxon>
        <taxon>Bacillales</taxon>
        <taxon>Bacillaceae</taxon>
        <taxon>Heyndrickxia</taxon>
    </lineage>
</organism>
<dbReference type="Proteomes" id="UP000030588">
    <property type="component" value="Unassembled WGS sequence"/>
</dbReference>
<accession>A0A0A6V9C2</accession>
<evidence type="ECO:0000313" key="3">
    <source>
        <dbReference type="Proteomes" id="UP000030588"/>
    </source>
</evidence>
<dbReference type="PROSITE" id="PS51094">
    <property type="entry name" value="PTS_EIIA_TYPE_2"/>
    <property type="match status" value="1"/>
</dbReference>
<dbReference type="STRING" id="363870.NG54_13785"/>
<reference evidence="2 3" key="1">
    <citation type="submission" date="2014-10" db="EMBL/GenBank/DDBJ databases">
        <title>Draft genome of phytase producing Bacillus ginsengihumi strain M2.11.</title>
        <authorList>
            <person name="Toymentseva A."/>
            <person name="Boulygina E.A."/>
            <person name="Kazakov S.V."/>
            <person name="Kayumov I."/>
            <person name="Suleimanova A.D."/>
            <person name="Mardanova A.M."/>
            <person name="Maria S.N."/>
            <person name="Sergey M.Y."/>
            <person name="Sharipova M.R."/>
        </authorList>
    </citation>
    <scope>NUCLEOTIDE SEQUENCE [LARGE SCALE GENOMIC DNA]</scope>
    <source>
        <strain evidence="2 3">M2.11</strain>
    </source>
</reference>
<dbReference type="EMBL" id="JRUN01000045">
    <property type="protein sequence ID" value="KHD84720.1"/>
    <property type="molecule type" value="Genomic_DNA"/>
</dbReference>
<comment type="caution">
    <text evidence="2">The sequence shown here is derived from an EMBL/GenBank/DDBJ whole genome shotgun (WGS) entry which is preliminary data.</text>
</comment>
<gene>
    <name evidence="2" type="ORF">NG54_13785</name>
</gene>
<dbReference type="OrthoDB" id="370976at2"/>
<feature type="domain" description="PTS EIIA type-2" evidence="1">
    <location>
        <begin position="10"/>
        <end position="161"/>
    </location>
</feature>
<dbReference type="AlphaFoldDB" id="A0A0A6V9C2"/>
<dbReference type="SUPFAM" id="SSF55804">
    <property type="entry name" value="Phoshotransferase/anion transport protein"/>
    <property type="match status" value="1"/>
</dbReference>
<dbReference type="PANTHER" id="PTHR47738:SF3">
    <property type="entry name" value="PHOSPHOTRANSFERASE SYSTEM MANNITOL_FRUCTOSE-SPECIFIC IIA DOMAIN CONTAINING PROTEIN"/>
    <property type="match status" value="1"/>
</dbReference>
<dbReference type="InterPro" id="IPR016152">
    <property type="entry name" value="PTrfase/Anion_transptr"/>
</dbReference>
<dbReference type="RefSeq" id="WP_025730025.1">
    <property type="nucleotide sequence ID" value="NZ_JAMAUG010000006.1"/>
</dbReference>
<evidence type="ECO:0000313" key="2">
    <source>
        <dbReference type="EMBL" id="KHD84720.1"/>
    </source>
</evidence>
<dbReference type="CDD" id="cd00211">
    <property type="entry name" value="PTS_IIA_fru"/>
    <property type="match status" value="1"/>
</dbReference>
<dbReference type="InterPro" id="IPR002178">
    <property type="entry name" value="PTS_EIIA_type-2_dom"/>
</dbReference>
<evidence type="ECO:0000259" key="1">
    <source>
        <dbReference type="PROSITE" id="PS51094"/>
    </source>
</evidence>
<dbReference type="PANTHER" id="PTHR47738">
    <property type="entry name" value="PTS SYSTEM FRUCTOSE-LIKE EIIA COMPONENT-RELATED"/>
    <property type="match status" value="1"/>
</dbReference>
<proteinExistence type="predicted"/>
<name>A0A0A6V9C2_9BACI</name>
<dbReference type="InterPro" id="IPR051541">
    <property type="entry name" value="PTS_SugarTrans_NitroReg"/>
</dbReference>
<dbReference type="Pfam" id="PF00359">
    <property type="entry name" value="PTS_EIIA_2"/>
    <property type="match status" value="1"/>
</dbReference>
<protein>
    <recommendedName>
        <fullName evidence="1">PTS EIIA type-2 domain-containing protein</fullName>
    </recommendedName>
</protein>
<dbReference type="Gene3D" id="3.40.930.10">
    <property type="entry name" value="Mannitol-specific EII, Chain A"/>
    <property type="match status" value="1"/>
</dbReference>